<evidence type="ECO:0000256" key="4">
    <source>
        <dbReference type="ARBA" id="ARBA00022490"/>
    </source>
</evidence>
<dbReference type="PANTHER" id="PTHR11953">
    <property type="entry name" value="EXOSOME COMPLEX COMPONENT"/>
    <property type="match status" value="1"/>
</dbReference>
<dbReference type="RefSeq" id="XP_016645692.1">
    <property type="nucleotide sequence ID" value="XM_016784576.1"/>
</dbReference>
<accession>A0A084GEY1</accession>
<dbReference type="GO" id="GO:0071028">
    <property type="term" value="P:nuclear mRNA surveillance"/>
    <property type="evidence" value="ECO:0007669"/>
    <property type="project" value="TreeGrafter"/>
</dbReference>
<evidence type="ECO:0000313" key="11">
    <source>
        <dbReference type="EMBL" id="KEZ45893.1"/>
    </source>
</evidence>
<dbReference type="GO" id="GO:0071051">
    <property type="term" value="P:poly(A)-dependent snoRNA 3'-end processing"/>
    <property type="evidence" value="ECO:0007669"/>
    <property type="project" value="TreeGrafter"/>
</dbReference>
<dbReference type="KEGG" id="sapo:SAPIO_CDS1269"/>
<dbReference type="Pfam" id="PF03725">
    <property type="entry name" value="RNase_PH_C"/>
    <property type="match status" value="1"/>
</dbReference>
<dbReference type="FunFam" id="3.30.230.70:FF:000004">
    <property type="entry name" value="Exosome complex component Rrp41"/>
    <property type="match status" value="1"/>
</dbReference>
<dbReference type="EMBL" id="JOWA01000055">
    <property type="protein sequence ID" value="KEZ45893.1"/>
    <property type="molecule type" value="Genomic_DNA"/>
</dbReference>
<dbReference type="VEuPathDB" id="FungiDB:SAPIO_CDS1269"/>
<dbReference type="GeneID" id="27720341"/>
<evidence type="ECO:0000256" key="2">
    <source>
        <dbReference type="ARBA" id="ARBA00004604"/>
    </source>
</evidence>
<organism evidence="11 12">
    <name type="scientific">Pseudallescheria apiosperma</name>
    <name type="common">Scedosporium apiospermum</name>
    <dbReference type="NCBI Taxonomy" id="563466"/>
    <lineage>
        <taxon>Eukaryota</taxon>
        <taxon>Fungi</taxon>
        <taxon>Dikarya</taxon>
        <taxon>Ascomycota</taxon>
        <taxon>Pezizomycotina</taxon>
        <taxon>Sordariomycetes</taxon>
        <taxon>Hypocreomycetidae</taxon>
        <taxon>Microascales</taxon>
        <taxon>Microascaceae</taxon>
        <taxon>Scedosporium</taxon>
    </lineage>
</organism>
<dbReference type="GO" id="GO:0016075">
    <property type="term" value="P:rRNA catabolic process"/>
    <property type="evidence" value="ECO:0007669"/>
    <property type="project" value="TreeGrafter"/>
</dbReference>
<dbReference type="OMA" id="ENQMLSI"/>
<dbReference type="Gene3D" id="3.30.230.70">
    <property type="entry name" value="GHMP Kinase, N-terminal domain"/>
    <property type="match status" value="1"/>
</dbReference>
<dbReference type="OrthoDB" id="437922at2759"/>
<dbReference type="AlphaFoldDB" id="A0A084GEY1"/>
<evidence type="ECO:0000256" key="8">
    <source>
        <dbReference type="SAM" id="MobiDB-lite"/>
    </source>
</evidence>
<dbReference type="InterPro" id="IPR001247">
    <property type="entry name" value="ExoRNase_PH_dom1"/>
</dbReference>
<evidence type="ECO:0000259" key="10">
    <source>
        <dbReference type="Pfam" id="PF03725"/>
    </source>
</evidence>
<name>A0A084GEY1_PSEDA</name>
<feature type="domain" description="Exoribonuclease phosphorolytic" evidence="10">
    <location>
        <begin position="264"/>
        <end position="314"/>
    </location>
</feature>
<evidence type="ECO:0000256" key="5">
    <source>
        <dbReference type="ARBA" id="ARBA00022835"/>
    </source>
</evidence>
<dbReference type="InterPro" id="IPR050080">
    <property type="entry name" value="RNase_PH"/>
</dbReference>
<dbReference type="Pfam" id="PF01138">
    <property type="entry name" value="RNase_PH"/>
    <property type="match status" value="1"/>
</dbReference>
<dbReference type="CDD" id="cd11370">
    <property type="entry name" value="RNase_PH_RRP41"/>
    <property type="match status" value="1"/>
</dbReference>
<feature type="region of interest" description="Disordered" evidence="8">
    <location>
        <begin position="22"/>
        <end position="89"/>
    </location>
</feature>
<protein>
    <recommendedName>
        <fullName evidence="7">Ribosomal RNA-processing protein 41</fullName>
    </recommendedName>
</protein>
<comment type="caution">
    <text evidence="11">The sequence shown here is derived from an EMBL/GenBank/DDBJ whole genome shotgun (WGS) entry which is preliminary data.</text>
</comment>
<comment type="similarity">
    <text evidence="3">Belongs to the RNase PH family.</text>
</comment>
<dbReference type="InterPro" id="IPR020568">
    <property type="entry name" value="Ribosomal_Su5_D2-typ_SF"/>
</dbReference>
<dbReference type="HOGENOM" id="CLU_063514_0_1_1"/>
<dbReference type="GO" id="GO:0000176">
    <property type="term" value="C:nuclear exosome (RNase complex)"/>
    <property type="evidence" value="ECO:0007669"/>
    <property type="project" value="TreeGrafter"/>
</dbReference>
<evidence type="ECO:0000256" key="1">
    <source>
        <dbReference type="ARBA" id="ARBA00004496"/>
    </source>
</evidence>
<feature type="compositionally biased region" description="Basic and acidic residues" evidence="8">
    <location>
        <begin position="41"/>
        <end position="56"/>
    </location>
</feature>
<keyword evidence="5" id="KW-0271">Exosome</keyword>
<dbReference type="InterPro" id="IPR036345">
    <property type="entry name" value="ExoRNase_PH_dom2_sf"/>
</dbReference>
<sequence>MYPVAPTKMNLHEVHHSTVYLPVEKQEETTTNQPTQSPNEQARKELPHQPHPETALKKSKSKIHLRISTSTASPRRNETSNLDPNTTDAMSLDTSTYSLALLRVDGRRWNELRRLNGQIRTQHASDGSSYLEMGHTKVMCVVTGPHEAPRKGGATQSGHAQVSVNIVIAGFSSVDRRKRARNDKRTQELEATISNALTASLHTHLFPHSTIHVSLHVLSQDGSLLAALINASTLALVDAGIPMTDYIAACTSGSTSTYAAEDDSADPLLDLNLQEEQELPFLTVATLGASDKVVVVVCESRVQVSRLEGLLAVGVSGCRQVRQFMDQVVKEKGSEMI</sequence>
<reference evidence="11 12" key="1">
    <citation type="journal article" date="2014" name="Genome Announc.">
        <title>Draft genome sequence of the pathogenic fungus Scedosporium apiospermum.</title>
        <authorList>
            <person name="Vandeputte P."/>
            <person name="Ghamrawi S."/>
            <person name="Rechenmann M."/>
            <person name="Iltis A."/>
            <person name="Giraud S."/>
            <person name="Fleury M."/>
            <person name="Thornton C."/>
            <person name="Delhaes L."/>
            <person name="Meyer W."/>
            <person name="Papon N."/>
            <person name="Bouchara J.P."/>
        </authorList>
    </citation>
    <scope>NUCLEOTIDE SEQUENCE [LARGE SCALE GENOMIC DNA]</scope>
    <source>
        <strain evidence="11 12">IHEM 14462</strain>
    </source>
</reference>
<dbReference type="InterPro" id="IPR027408">
    <property type="entry name" value="PNPase/RNase_PH_dom_sf"/>
</dbReference>
<dbReference type="GO" id="GO:0000177">
    <property type="term" value="C:cytoplasmic exosome (RNase complex)"/>
    <property type="evidence" value="ECO:0007669"/>
    <property type="project" value="TreeGrafter"/>
</dbReference>
<evidence type="ECO:0000256" key="6">
    <source>
        <dbReference type="ARBA" id="ARBA00063066"/>
    </source>
</evidence>
<dbReference type="InterPro" id="IPR015847">
    <property type="entry name" value="ExoRNase_PH_dom2"/>
</dbReference>
<dbReference type="Proteomes" id="UP000028545">
    <property type="component" value="Unassembled WGS sequence"/>
</dbReference>
<keyword evidence="12" id="KW-1185">Reference proteome</keyword>
<feature type="compositionally biased region" description="Polar residues" evidence="8">
    <location>
        <begin position="29"/>
        <end position="40"/>
    </location>
</feature>
<evidence type="ECO:0000256" key="7">
    <source>
        <dbReference type="ARBA" id="ARBA00077929"/>
    </source>
</evidence>
<evidence type="ECO:0000256" key="3">
    <source>
        <dbReference type="ARBA" id="ARBA00006678"/>
    </source>
</evidence>
<dbReference type="SUPFAM" id="SSF54211">
    <property type="entry name" value="Ribosomal protein S5 domain 2-like"/>
    <property type="match status" value="1"/>
</dbReference>
<feature type="domain" description="Exoribonuclease phosphorolytic" evidence="9">
    <location>
        <begin position="111"/>
        <end position="242"/>
    </location>
</feature>
<dbReference type="GO" id="GO:0003723">
    <property type="term" value="F:RNA binding"/>
    <property type="evidence" value="ECO:0007669"/>
    <property type="project" value="TreeGrafter"/>
</dbReference>
<dbReference type="PANTHER" id="PTHR11953:SF0">
    <property type="entry name" value="EXOSOME COMPLEX COMPONENT RRP41"/>
    <property type="match status" value="1"/>
</dbReference>
<feature type="compositionally biased region" description="Polar residues" evidence="8">
    <location>
        <begin position="67"/>
        <end position="89"/>
    </location>
</feature>
<dbReference type="GO" id="GO:0005730">
    <property type="term" value="C:nucleolus"/>
    <property type="evidence" value="ECO:0007669"/>
    <property type="project" value="UniProtKB-SubCell"/>
</dbReference>
<gene>
    <name evidence="11" type="ORF">SAPIO_CDS1269</name>
</gene>
<dbReference type="SUPFAM" id="SSF55666">
    <property type="entry name" value="Ribonuclease PH domain 2-like"/>
    <property type="match status" value="1"/>
</dbReference>
<comment type="subunit">
    <text evidence="6">Component of the RNA exosome complex. Specifically part of the catalytically inactive RNA exosome core complex (Exo-9) which may associate with the catalytic subunits RRP6 and DIS3 in cytoplasmic- and nuclear-specific RNA exosome complex forms. Exo-9 is formed by a hexameric base ring of RNase PH domain-containing subunits and a cap ring consisting of CSL4, RRP4 and RRP40.</text>
</comment>
<keyword evidence="4" id="KW-0963">Cytoplasm</keyword>
<evidence type="ECO:0000313" key="12">
    <source>
        <dbReference type="Proteomes" id="UP000028545"/>
    </source>
</evidence>
<comment type="subcellular location">
    <subcellularLocation>
        <location evidence="1">Cytoplasm</location>
    </subcellularLocation>
    <subcellularLocation>
        <location evidence="2">Nucleus</location>
        <location evidence="2">Nucleolus</location>
    </subcellularLocation>
</comment>
<dbReference type="GO" id="GO:0034475">
    <property type="term" value="P:U4 snRNA 3'-end processing"/>
    <property type="evidence" value="ECO:0007669"/>
    <property type="project" value="TreeGrafter"/>
</dbReference>
<evidence type="ECO:0000259" key="9">
    <source>
        <dbReference type="Pfam" id="PF01138"/>
    </source>
</evidence>
<proteinExistence type="inferred from homology"/>